<reference evidence="1" key="2">
    <citation type="submission" date="2021-09" db="EMBL/GenBank/DDBJ databases">
        <authorList>
            <person name="Gilroy R."/>
        </authorList>
    </citation>
    <scope>NUCLEOTIDE SEQUENCE</scope>
    <source>
        <strain evidence="1">ChiGjej5B5-7349</strain>
    </source>
</reference>
<name>A0A921MES5_9MICO</name>
<gene>
    <name evidence="1" type="ORF">K8V08_10085</name>
</gene>
<reference evidence="1" key="1">
    <citation type="journal article" date="2021" name="PeerJ">
        <title>Extensive microbial diversity within the chicken gut microbiome revealed by metagenomics and culture.</title>
        <authorList>
            <person name="Gilroy R."/>
            <person name="Ravi A."/>
            <person name="Getino M."/>
            <person name="Pursley I."/>
            <person name="Horton D.L."/>
            <person name="Alikhan N.F."/>
            <person name="Baker D."/>
            <person name="Gharbi K."/>
            <person name="Hall N."/>
            <person name="Watson M."/>
            <person name="Adriaenssens E.M."/>
            <person name="Foster-Nyarko E."/>
            <person name="Jarju S."/>
            <person name="Secka A."/>
            <person name="Antonio M."/>
            <person name="Oren A."/>
            <person name="Chaudhuri R.R."/>
            <person name="La Ragione R."/>
            <person name="Hildebrand F."/>
            <person name="Pallen M.J."/>
        </authorList>
    </citation>
    <scope>NUCLEOTIDE SEQUENCE</scope>
    <source>
        <strain evidence="1">ChiGjej5B5-7349</strain>
    </source>
</reference>
<dbReference type="PANTHER" id="PTHR15394:SF3">
    <property type="entry name" value="SERINE HYDROLASE RBBP9"/>
    <property type="match status" value="1"/>
</dbReference>
<evidence type="ECO:0000313" key="2">
    <source>
        <dbReference type="Proteomes" id="UP000784435"/>
    </source>
</evidence>
<keyword evidence="1" id="KW-0378">Hydrolase</keyword>
<accession>A0A921MES5</accession>
<sequence length="206" mass="21337">MAPAPASFDRVIVVHGFRASPQKHWFPWLAQTLPAAEVVALPDSASPTEPAWVGTVIEAIGTLDHRTAVVAHSLGCVTAVRAVARLAAEHAPGSDARLGAFVAVSPFADPLTVTGDDGLDAFSAHGLAPFLDGVDLPATRPHLGRVTVIRSDDDPLVVPQLSDAFARGLDAPVQVVPGAKHFIEAHGVTQVPQVVSALEDPAAPTT</sequence>
<comment type="caution">
    <text evidence="1">The sequence shown here is derived from an EMBL/GenBank/DDBJ whole genome shotgun (WGS) entry which is preliminary data.</text>
</comment>
<protein>
    <submittedName>
        <fullName evidence="1">Alpha/beta hydrolase</fullName>
    </submittedName>
</protein>
<dbReference type="GO" id="GO:0016787">
    <property type="term" value="F:hydrolase activity"/>
    <property type="evidence" value="ECO:0007669"/>
    <property type="project" value="UniProtKB-KW"/>
</dbReference>
<dbReference type="Gene3D" id="3.40.50.1820">
    <property type="entry name" value="alpha/beta hydrolase"/>
    <property type="match status" value="1"/>
</dbReference>
<proteinExistence type="predicted"/>
<dbReference type="InterPro" id="IPR010662">
    <property type="entry name" value="RBBP9/YdeN"/>
</dbReference>
<dbReference type="EMBL" id="DYUK01000221">
    <property type="protein sequence ID" value="HJG80745.1"/>
    <property type="molecule type" value="Genomic_DNA"/>
</dbReference>
<dbReference type="SUPFAM" id="SSF53474">
    <property type="entry name" value="alpha/beta-Hydrolases"/>
    <property type="match status" value="1"/>
</dbReference>
<dbReference type="InterPro" id="IPR029058">
    <property type="entry name" value="AB_hydrolase_fold"/>
</dbReference>
<dbReference type="Proteomes" id="UP000784435">
    <property type="component" value="Unassembled WGS sequence"/>
</dbReference>
<dbReference type="AlphaFoldDB" id="A0A921MES5"/>
<organism evidence="1 2">
    <name type="scientific">Brevibacterium senegalense</name>
    <dbReference type="NCBI Taxonomy" id="1033736"/>
    <lineage>
        <taxon>Bacteria</taxon>
        <taxon>Bacillati</taxon>
        <taxon>Actinomycetota</taxon>
        <taxon>Actinomycetes</taxon>
        <taxon>Micrococcales</taxon>
        <taxon>Brevibacteriaceae</taxon>
        <taxon>Brevibacterium</taxon>
    </lineage>
</organism>
<dbReference type="PANTHER" id="PTHR15394">
    <property type="entry name" value="SERINE HYDROLASE RBBP9"/>
    <property type="match status" value="1"/>
</dbReference>
<evidence type="ECO:0000313" key="1">
    <source>
        <dbReference type="EMBL" id="HJG80745.1"/>
    </source>
</evidence>
<dbReference type="Pfam" id="PF06821">
    <property type="entry name" value="Ser_hydrolase"/>
    <property type="match status" value="1"/>
</dbReference>